<comment type="caution">
    <text evidence="2">The sequence shown here is derived from an EMBL/GenBank/DDBJ whole genome shotgun (WGS) entry which is preliminary data.</text>
</comment>
<dbReference type="EMBL" id="VIGC01000010">
    <property type="protein sequence ID" value="TQE95974.1"/>
    <property type="molecule type" value="Genomic_DNA"/>
</dbReference>
<dbReference type="InterPro" id="IPR051783">
    <property type="entry name" value="NAD(P)-dependent_oxidoreduct"/>
</dbReference>
<evidence type="ECO:0000259" key="1">
    <source>
        <dbReference type="Pfam" id="PF01370"/>
    </source>
</evidence>
<dbReference type="GO" id="GO:0004029">
    <property type="term" value="F:aldehyde dehydrogenase (NAD+) activity"/>
    <property type="evidence" value="ECO:0007669"/>
    <property type="project" value="TreeGrafter"/>
</dbReference>
<dbReference type="RefSeq" id="WP_141609891.1">
    <property type="nucleotide sequence ID" value="NZ_VIGC02000010.1"/>
</dbReference>
<dbReference type="GO" id="GO:0005737">
    <property type="term" value="C:cytoplasm"/>
    <property type="evidence" value="ECO:0007669"/>
    <property type="project" value="TreeGrafter"/>
</dbReference>
<gene>
    <name evidence="2" type="ORF">FKZ61_09530</name>
</gene>
<keyword evidence="3" id="KW-1185">Reference proteome</keyword>
<dbReference type="InterPro" id="IPR036291">
    <property type="entry name" value="NAD(P)-bd_dom_sf"/>
</dbReference>
<dbReference type="PANTHER" id="PTHR48079:SF6">
    <property type="entry name" value="NAD(P)-BINDING DOMAIN-CONTAINING PROTEIN-RELATED"/>
    <property type="match status" value="1"/>
</dbReference>
<dbReference type="PANTHER" id="PTHR48079">
    <property type="entry name" value="PROTEIN YEEZ"/>
    <property type="match status" value="1"/>
</dbReference>
<protein>
    <submittedName>
        <fullName evidence="2">NAD(P)-dependent oxidoreductase</fullName>
    </submittedName>
</protein>
<dbReference type="InParanoid" id="A0A540VGT0"/>
<accession>A0A540VGT0</accession>
<feature type="domain" description="NAD-dependent epimerase/dehydratase" evidence="1">
    <location>
        <begin position="3"/>
        <end position="238"/>
    </location>
</feature>
<evidence type="ECO:0000313" key="2">
    <source>
        <dbReference type="EMBL" id="TQE95974.1"/>
    </source>
</evidence>
<reference evidence="2 3" key="1">
    <citation type="submission" date="2019-06" db="EMBL/GenBank/DDBJ databases">
        <title>Genome sequence of Litorilinea aerophila BAA-2444.</title>
        <authorList>
            <person name="Maclea K.S."/>
            <person name="Maurais E.G."/>
            <person name="Iannazzi L.C."/>
        </authorList>
    </citation>
    <scope>NUCLEOTIDE SEQUENCE [LARGE SCALE GENOMIC DNA]</scope>
    <source>
        <strain evidence="2 3">ATCC BAA-2444</strain>
    </source>
</reference>
<dbReference type="Gene3D" id="3.40.50.720">
    <property type="entry name" value="NAD(P)-binding Rossmann-like Domain"/>
    <property type="match status" value="1"/>
</dbReference>
<dbReference type="CDD" id="cd08946">
    <property type="entry name" value="SDR_e"/>
    <property type="match status" value="1"/>
</dbReference>
<sequence>MKVLVTGVSGRLGPYVVRELEAAGHELVLFSRREPPQEFAHWPWIQGDITRFDDCMRAVQGGFDAVQHLAAQPWPTDHPHMQRLREERGAPFDATLRANIMGLYYLLQAALRQDIGIFVMTGSNCALGHGFRISDRPFPHRYFPVDEAHPTDVEDSYSYSKLAGEELLASYTRAYGMRTYALRSAGICNQERRRQMAQNAAPAQAWNPWLWCWVSSEDLATAHRLLMERAEAIEPHGVYFCNADDTTALEPSRELVERFRPDLLPLVRDLPGHSSFLSNQRLKKTVGWAHRQSWRQHLFETTPESQSPNEGDIP</sequence>
<dbReference type="InterPro" id="IPR001509">
    <property type="entry name" value="Epimerase_deHydtase"/>
</dbReference>
<dbReference type="OrthoDB" id="9803061at2"/>
<name>A0A540VGT0_9CHLR</name>
<proteinExistence type="predicted"/>
<dbReference type="Proteomes" id="UP000317371">
    <property type="component" value="Unassembled WGS sequence"/>
</dbReference>
<dbReference type="SUPFAM" id="SSF51735">
    <property type="entry name" value="NAD(P)-binding Rossmann-fold domains"/>
    <property type="match status" value="1"/>
</dbReference>
<evidence type="ECO:0000313" key="3">
    <source>
        <dbReference type="Proteomes" id="UP000317371"/>
    </source>
</evidence>
<organism evidence="2 3">
    <name type="scientific">Litorilinea aerophila</name>
    <dbReference type="NCBI Taxonomy" id="1204385"/>
    <lineage>
        <taxon>Bacteria</taxon>
        <taxon>Bacillati</taxon>
        <taxon>Chloroflexota</taxon>
        <taxon>Caldilineae</taxon>
        <taxon>Caldilineales</taxon>
        <taxon>Caldilineaceae</taxon>
        <taxon>Litorilinea</taxon>
    </lineage>
</organism>
<dbReference type="AlphaFoldDB" id="A0A540VGT0"/>
<dbReference type="Pfam" id="PF01370">
    <property type="entry name" value="Epimerase"/>
    <property type="match status" value="1"/>
</dbReference>